<evidence type="ECO:0000256" key="1">
    <source>
        <dbReference type="ARBA" id="ARBA00002254"/>
    </source>
</evidence>
<keyword evidence="13" id="KW-1185">Reference proteome</keyword>
<feature type="region of interest" description="Disordered" evidence="11">
    <location>
        <begin position="47"/>
        <end position="116"/>
    </location>
</feature>
<dbReference type="Proteomes" id="UP000218784">
    <property type="component" value="Unassembled WGS sequence"/>
</dbReference>
<evidence type="ECO:0000256" key="5">
    <source>
        <dbReference type="ARBA" id="ARBA00022500"/>
    </source>
</evidence>
<keyword evidence="12" id="KW-0966">Cell projection</keyword>
<evidence type="ECO:0000313" key="13">
    <source>
        <dbReference type="Proteomes" id="UP000218784"/>
    </source>
</evidence>
<evidence type="ECO:0000256" key="6">
    <source>
        <dbReference type="ARBA" id="ARBA00022692"/>
    </source>
</evidence>
<protein>
    <recommendedName>
        <fullName evidence="10">Flagellar protein FliL</fullName>
    </recommendedName>
</protein>
<keyword evidence="4" id="KW-1003">Cell membrane</keyword>
<comment type="caution">
    <text evidence="12">The sequence shown here is derived from an EMBL/GenBank/DDBJ whole genome shotgun (WGS) entry which is preliminary data.</text>
</comment>
<keyword evidence="8" id="KW-1133">Transmembrane helix</keyword>
<evidence type="ECO:0000256" key="7">
    <source>
        <dbReference type="ARBA" id="ARBA00022779"/>
    </source>
</evidence>
<proteinExistence type="inferred from homology"/>
<dbReference type="GO" id="GO:0005886">
    <property type="term" value="C:plasma membrane"/>
    <property type="evidence" value="ECO:0007669"/>
    <property type="project" value="UniProtKB-SubCell"/>
</dbReference>
<dbReference type="EMBL" id="NWVD01000003">
    <property type="protein sequence ID" value="PCG08963.1"/>
    <property type="molecule type" value="Genomic_DNA"/>
</dbReference>
<dbReference type="GO" id="GO:0006935">
    <property type="term" value="P:chemotaxis"/>
    <property type="evidence" value="ECO:0007669"/>
    <property type="project" value="UniProtKB-KW"/>
</dbReference>
<evidence type="ECO:0000256" key="11">
    <source>
        <dbReference type="SAM" id="MobiDB-lite"/>
    </source>
</evidence>
<dbReference type="PANTHER" id="PTHR35091">
    <property type="entry name" value="FLAGELLAR PROTEIN FLIL"/>
    <property type="match status" value="1"/>
</dbReference>
<feature type="compositionally biased region" description="Basic and acidic residues" evidence="11">
    <location>
        <begin position="51"/>
        <end position="74"/>
    </location>
</feature>
<keyword evidence="6" id="KW-0812">Transmembrane</keyword>
<dbReference type="Pfam" id="PF03748">
    <property type="entry name" value="FliL"/>
    <property type="match status" value="1"/>
</dbReference>
<dbReference type="GO" id="GO:0009425">
    <property type="term" value="C:bacterial-type flagellum basal body"/>
    <property type="evidence" value="ECO:0007669"/>
    <property type="project" value="InterPro"/>
</dbReference>
<dbReference type="AlphaFoldDB" id="A0A2A4HY89"/>
<keyword evidence="9 10" id="KW-0472">Membrane</keyword>
<keyword evidence="10" id="KW-0997">Cell inner membrane</keyword>
<comment type="function">
    <text evidence="1 10">Controls the rotational direction of flagella during chemotaxis.</text>
</comment>
<evidence type="ECO:0000256" key="3">
    <source>
        <dbReference type="ARBA" id="ARBA00008281"/>
    </source>
</evidence>
<reference evidence="12 13" key="1">
    <citation type="submission" date="2017-09" db="EMBL/GenBank/DDBJ databases">
        <title>Sphingomonas ginsenosidimutans KACC 14949, whole genome shotgun sequence.</title>
        <authorList>
            <person name="Feng G."/>
            <person name="Zhu H."/>
        </authorList>
    </citation>
    <scope>NUCLEOTIDE SEQUENCE [LARGE SCALE GENOMIC DNA]</scope>
    <source>
        <strain evidence="12 13">KACC 14949</strain>
    </source>
</reference>
<evidence type="ECO:0000256" key="8">
    <source>
        <dbReference type="ARBA" id="ARBA00022989"/>
    </source>
</evidence>
<evidence type="ECO:0000256" key="10">
    <source>
        <dbReference type="RuleBase" id="RU364125"/>
    </source>
</evidence>
<accession>A0A2A4HY89</accession>
<feature type="compositionally biased region" description="Basic and acidic residues" evidence="11">
    <location>
        <begin position="96"/>
        <end position="107"/>
    </location>
</feature>
<dbReference type="PANTHER" id="PTHR35091:SF2">
    <property type="entry name" value="FLAGELLAR PROTEIN FLIL"/>
    <property type="match status" value="1"/>
</dbReference>
<evidence type="ECO:0000256" key="4">
    <source>
        <dbReference type="ARBA" id="ARBA00022475"/>
    </source>
</evidence>
<keyword evidence="5 10" id="KW-0145">Chemotaxis</keyword>
<keyword evidence="12" id="KW-0969">Cilium</keyword>
<evidence type="ECO:0000313" key="12">
    <source>
        <dbReference type="EMBL" id="PCG08963.1"/>
    </source>
</evidence>
<evidence type="ECO:0000256" key="2">
    <source>
        <dbReference type="ARBA" id="ARBA00004162"/>
    </source>
</evidence>
<dbReference type="GO" id="GO:0071978">
    <property type="term" value="P:bacterial-type flagellum-dependent swarming motility"/>
    <property type="evidence" value="ECO:0007669"/>
    <property type="project" value="TreeGrafter"/>
</dbReference>
<dbReference type="InterPro" id="IPR005503">
    <property type="entry name" value="FliL"/>
</dbReference>
<gene>
    <name evidence="12" type="ORF">COA17_08600</name>
</gene>
<dbReference type="RefSeq" id="WP_066486952.1">
    <property type="nucleotide sequence ID" value="NZ_JAIEOT010000052.1"/>
</dbReference>
<keyword evidence="7 10" id="KW-0283">Flagellar rotation</keyword>
<feature type="compositionally biased region" description="Gly residues" evidence="11">
    <location>
        <begin position="75"/>
        <end position="95"/>
    </location>
</feature>
<organism evidence="12 13">
    <name type="scientific">Sphingomonas ginsenosidimutans</name>
    <dbReference type="NCBI Taxonomy" id="862134"/>
    <lineage>
        <taxon>Bacteria</taxon>
        <taxon>Pseudomonadati</taxon>
        <taxon>Pseudomonadota</taxon>
        <taxon>Alphaproteobacteria</taxon>
        <taxon>Sphingomonadales</taxon>
        <taxon>Sphingomonadaceae</taxon>
        <taxon>Sphingomonas</taxon>
    </lineage>
</organism>
<comment type="similarity">
    <text evidence="3 10">Belongs to the FliL family.</text>
</comment>
<comment type="subcellular location">
    <subcellularLocation>
        <location evidence="10">Cell inner membrane</location>
    </subcellularLocation>
    <subcellularLocation>
        <location evidence="2">Cell membrane</location>
        <topology evidence="2">Single-pass membrane protein</topology>
    </subcellularLocation>
</comment>
<name>A0A2A4HY89_9SPHN</name>
<sequence length="224" mass="22959">MSDTEAAPAPKKKGKMKMILLIVVGVVVLLGGGIGAGLYAAGSGLVGGGGGKHEEKEDPNKPHLVPKAEQKRAGEGGGEGGEHGGGGEGGGGGEHGGGEGEAKEEHVGAPTPHGSGGEEYASNYYAMEKEFTANLQNSIHFVQVGVAISTPYDDKVINNLKTNDIAVRSAILMTLGDTTEDQVFTSAGKQQLQKRLAGAINAVLKEKEGFGGISNVYFTNFVVQ</sequence>
<keyword evidence="12" id="KW-0282">Flagellum</keyword>
<evidence type="ECO:0000256" key="9">
    <source>
        <dbReference type="ARBA" id="ARBA00023136"/>
    </source>
</evidence>